<organism evidence="1 2">
    <name type="scientific">Auriscalpium vulgare</name>
    <dbReference type="NCBI Taxonomy" id="40419"/>
    <lineage>
        <taxon>Eukaryota</taxon>
        <taxon>Fungi</taxon>
        <taxon>Dikarya</taxon>
        <taxon>Basidiomycota</taxon>
        <taxon>Agaricomycotina</taxon>
        <taxon>Agaricomycetes</taxon>
        <taxon>Russulales</taxon>
        <taxon>Auriscalpiaceae</taxon>
        <taxon>Auriscalpium</taxon>
    </lineage>
</organism>
<sequence length="386" mass="41236">MGRRAHLRTGWPPRRRLASLMARQTQTLDLRRTVCVRRPYDACLPCHIARQKCSFALGRGRWGPRSQDKAGEPAVRQPRTPGAAKKTKGASTESKRSSEERAVGPSRRPKSKDVTSTHVAGGTARSTGPRKRPTLIKHDVRNTTAPSAAKRKWPTSAEGNSDEGAVGPKRGPTKEDVTSTRIAEVVVQTGEPAVSNPRTSSALKRKRRASAERDSDECAVGSSPRLSSPDETSEQIETMSVGSMGPSQSGAPILQDDTSLPEPFTLEFMQKTLASVFGSMAPSQPSASIMQADAQLPERVTQENLYATLNVLVSAVQSIRTTSETEAARRMRAEAEFARRITALEASSLKAGSNGTAGAGAALGDILGRRKARPASKGGVSTLPHA</sequence>
<evidence type="ECO:0000313" key="1">
    <source>
        <dbReference type="EMBL" id="KAI0042298.1"/>
    </source>
</evidence>
<evidence type="ECO:0000313" key="2">
    <source>
        <dbReference type="Proteomes" id="UP000814033"/>
    </source>
</evidence>
<gene>
    <name evidence="1" type="ORF">FA95DRAFT_587780</name>
</gene>
<keyword evidence="2" id="KW-1185">Reference proteome</keyword>
<proteinExistence type="predicted"/>
<reference evidence="1" key="1">
    <citation type="submission" date="2021-02" db="EMBL/GenBank/DDBJ databases">
        <authorList>
            <consortium name="DOE Joint Genome Institute"/>
            <person name="Ahrendt S."/>
            <person name="Looney B.P."/>
            <person name="Miyauchi S."/>
            <person name="Morin E."/>
            <person name="Drula E."/>
            <person name="Courty P.E."/>
            <person name="Chicoki N."/>
            <person name="Fauchery L."/>
            <person name="Kohler A."/>
            <person name="Kuo A."/>
            <person name="Labutti K."/>
            <person name="Pangilinan J."/>
            <person name="Lipzen A."/>
            <person name="Riley R."/>
            <person name="Andreopoulos W."/>
            <person name="He G."/>
            <person name="Johnson J."/>
            <person name="Barry K.W."/>
            <person name="Grigoriev I.V."/>
            <person name="Nagy L."/>
            <person name="Hibbett D."/>
            <person name="Henrissat B."/>
            <person name="Matheny P.B."/>
            <person name="Labbe J."/>
            <person name="Martin F."/>
        </authorList>
    </citation>
    <scope>NUCLEOTIDE SEQUENCE</scope>
    <source>
        <strain evidence="1">FP105234-sp</strain>
    </source>
</reference>
<name>A0ACB8RDY3_9AGAM</name>
<protein>
    <submittedName>
        <fullName evidence="1">Uncharacterized protein</fullName>
    </submittedName>
</protein>
<dbReference type="EMBL" id="MU276073">
    <property type="protein sequence ID" value="KAI0042298.1"/>
    <property type="molecule type" value="Genomic_DNA"/>
</dbReference>
<accession>A0ACB8RDY3</accession>
<reference evidence="1" key="2">
    <citation type="journal article" date="2022" name="New Phytol.">
        <title>Evolutionary transition to the ectomycorrhizal habit in the genomes of a hyperdiverse lineage of mushroom-forming fungi.</title>
        <authorList>
            <person name="Looney B."/>
            <person name="Miyauchi S."/>
            <person name="Morin E."/>
            <person name="Drula E."/>
            <person name="Courty P.E."/>
            <person name="Kohler A."/>
            <person name="Kuo A."/>
            <person name="LaButti K."/>
            <person name="Pangilinan J."/>
            <person name="Lipzen A."/>
            <person name="Riley R."/>
            <person name="Andreopoulos W."/>
            <person name="He G."/>
            <person name="Johnson J."/>
            <person name="Nolan M."/>
            <person name="Tritt A."/>
            <person name="Barry K.W."/>
            <person name="Grigoriev I.V."/>
            <person name="Nagy L.G."/>
            <person name="Hibbett D."/>
            <person name="Henrissat B."/>
            <person name="Matheny P.B."/>
            <person name="Labbe J."/>
            <person name="Martin F.M."/>
        </authorList>
    </citation>
    <scope>NUCLEOTIDE SEQUENCE</scope>
    <source>
        <strain evidence="1">FP105234-sp</strain>
    </source>
</reference>
<comment type="caution">
    <text evidence="1">The sequence shown here is derived from an EMBL/GenBank/DDBJ whole genome shotgun (WGS) entry which is preliminary data.</text>
</comment>
<dbReference type="Proteomes" id="UP000814033">
    <property type="component" value="Unassembled WGS sequence"/>
</dbReference>